<evidence type="ECO:0000313" key="3">
    <source>
        <dbReference type="EMBL" id="GFC65372.1"/>
    </source>
</evidence>
<gene>
    <name evidence="3" type="ORF">Tci_837342</name>
</gene>
<organism evidence="3">
    <name type="scientific">Tanacetum cinerariifolium</name>
    <name type="common">Dalmatian daisy</name>
    <name type="synonym">Chrysanthemum cinerariifolium</name>
    <dbReference type="NCBI Taxonomy" id="118510"/>
    <lineage>
        <taxon>Eukaryota</taxon>
        <taxon>Viridiplantae</taxon>
        <taxon>Streptophyta</taxon>
        <taxon>Embryophyta</taxon>
        <taxon>Tracheophyta</taxon>
        <taxon>Spermatophyta</taxon>
        <taxon>Magnoliopsida</taxon>
        <taxon>eudicotyledons</taxon>
        <taxon>Gunneridae</taxon>
        <taxon>Pentapetalae</taxon>
        <taxon>asterids</taxon>
        <taxon>campanulids</taxon>
        <taxon>Asterales</taxon>
        <taxon>Asteraceae</taxon>
        <taxon>Asteroideae</taxon>
        <taxon>Anthemideae</taxon>
        <taxon>Anthemidinae</taxon>
        <taxon>Tanacetum</taxon>
    </lineage>
</organism>
<dbReference type="Pfam" id="PF14534">
    <property type="entry name" value="DUF4440"/>
    <property type="match status" value="1"/>
</dbReference>
<feature type="chain" id="PRO_5025517939" description="DUF4440 domain-containing protein" evidence="1">
    <location>
        <begin position="22"/>
        <end position="160"/>
    </location>
</feature>
<dbReference type="EMBL" id="BKCJ011006332">
    <property type="protein sequence ID" value="GFC65372.1"/>
    <property type="molecule type" value="Genomic_DNA"/>
</dbReference>
<evidence type="ECO:0000259" key="2">
    <source>
        <dbReference type="Pfam" id="PF14534"/>
    </source>
</evidence>
<feature type="signal peptide" evidence="1">
    <location>
        <begin position="1"/>
        <end position="21"/>
    </location>
</feature>
<evidence type="ECO:0000256" key="1">
    <source>
        <dbReference type="SAM" id="SignalP"/>
    </source>
</evidence>
<dbReference type="SUPFAM" id="SSF54427">
    <property type="entry name" value="NTF2-like"/>
    <property type="match status" value="1"/>
</dbReference>
<comment type="caution">
    <text evidence="3">The sequence shown here is derived from an EMBL/GenBank/DDBJ whole genome shotgun (WGS) entry which is preliminary data.</text>
</comment>
<accession>A0A699Q7M8</accession>
<proteinExistence type="predicted"/>
<dbReference type="Gene3D" id="3.10.450.50">
    <property type="match status" value="1"/>
</dbReference>
<name>A0A699Q7M8_TANCI</name>
<dbReference type="AlphaFoldDB" id="A0A699Q7M8"/>
<dbReference type="InterPro" id="IPR027843">
    <property type="entry name" value="DUF4440"/>
</dbReference>
<feature type="domain" description="DUF4440" evidence="2">
    <location>
        <begin position="51"/>
        <end position="150"/>
    </location>
</feature>
<keyword evidence="1" id="KW-0732">Signal</keyword>
<reference evidence="3" key="1">
    <citation type="journal article" date="2019" name="Sci. Rep.">
        <title>Draft genome of Tanacetum cinerariifolium, the natural source of mosquito coil.</title>
        <authorList>
            <person name="Yamashiro T."/>
            <person name="Shiraishi A."/>
            <person name="Satake H."/>
            <person name="Nakayama K."/>
        </authorList>
    </citation>
    <scope>NUCLEOTIDE SEQUENCE</scope>
</reference>
<dbReference type="InterPro" id="IPR032710">
    <property type="entry name" value="NTF2-like_dom_sf"/>
</dbReference>
<sequence>MKKILFALGTLALLTLPGTQQLAATPRPASAAAARPTLTPDEQLFTGLVGQVSAAIEKNDMKALGQLMTPDYIHYTPDNSSAGRPEELAYVGKWVGTKVKPGGPLKVVRHGDMAVTVGTSTFSGQFEGKPFINTVNMMIAWVLKDGKWQMAVVHSKVVKA</sequence>
<protein>
    <recommendedName>
        <fullName evidence="2">DUF4440 domain-containing protein</fullName>
    </recommendedName>
</protein>